<comment type="caution">
    <text evidence="2">The sequence shown here is derived from an EMBL/GenBank/DDBJ whole genome shotgun (WGS) entry which is preliminary data.</text>
</comment>
<keyword evidence="1" id="KW-0732">Signal</keyword>
<proteinExistence type="predicted"/>
<dbReference type="InterPro" id="IPR024984">
    <property type="entry name" value="DUF3888"/>
</dbReference>
<dbReference type="RefSeq" id="WP_036080873.1">
    <property type="nucleotide sequence ID" value="NZ_AVCW01000001.1"/>
</dbReference>
<gene>
    <name evidence="2" type="ORF">CD31_21925</name>
</gene>
<organism evidence="2 3">
    <name type="scientific">Lysinibacillus boronitolerans JCM 21713 = 10a = NBRC 103108</name>
    <dbReference type="NCBI Taxonomy" id="1294264"/>
    <lineage>
        <taxon>Bacteria</taxon>
        <taxon>Bacillati</taxon>
        <taxon>Bacillota</taxon>
        <taxon>Bacilli</taxon>
        <taxon>Bacillales</taxon>
        <taxon>Bacillaceae</taxon>
        <taxon>Lysinibacillus</taxon>
    </lineage>
</organism>
<protein>
    <submittedName>
        <fullName evidence="2">ATPase</fullName>
    </submittedName>
</protein>
<dbReference type="Proteomes" id="UP000030487">
    <property type="component" value="Unassembled WGS sequence"/>
</dbReference>
<dbReference type="EMBL" id="JPVR01000081">
    <property type="protein sequence ID" value="KGR80772.1"/>
    <property type="molecule type" value="Genomic_DNA"/>
</dbReference>
<evidence type="ECO:0000313" key="3">
    <source>
        <dbReference type="Proteomes" id="UP000030487"/>
    </source>
</evidence>
<reference evidence="2 3" key="1">
    <citation type="submission" date="2014-02" db="EMBL/GenBank/DDBJ databases">
        <title>Draft genome sequence of Lysinibacillus boronitolerans NBRC 103108.</title>
        <authorList>
            <person name="Zhang F."/>
            <person name="Wang G."/>
            <person name="Zhang L."/>
        </authorList>
    </citation>
    <scope>NUCLEOTIDE SEQUENCE [LARGE SCALE GENOMIC DNA]</scope>
    <source>
        <strain evidence="2 3">NBRC 103108</strain>
    </source>
</reference>
<name>A0ABR4XTC0_9BACI</name>
<keyword evidence="3" id="KW-1185">Reference proteome</keyword>
<evidence type="ECO:0000313" key="2">
    <source>
        <dbReference type="EMBL" id="KGR80772.1"/>
    </source>
</evidence>
<evidence type="ECO:0000256" key="1">
    <source>
        <dbReference type="SAM" id="SignalP"/>
    </source>
</evidence>
<dbReference type="Pfam" id="PF13027">
    <property type="entry name" value="DUF3888"/>
    <property type="match status" value="1"/>
</dbReference>
<feature type="signal peptide" evidence="1">
    <location>
        <begin position="1"/>
        <end position="26"/>
    </location>
</feature>
<accession>A0ABR4XTC0</accession>
<feature type="chain" id="PRO_5046503284" evidence="1">
    <location>
        <begin position="27"/>
        <end position="136"/>
    </location>
</feature>
<sequence>MKKMLLVFIFSLVLVPVFQTISASTAEPTEDSNELRLQDMLMLLLTPYIEEELTNYYSKIIKDVSPHVTPWKIEVIETKRNHFRGFKMQITFEIEPTDGGQWIPIGKDRMTYEISVGPEVKLIHHTHLKTYKYPPE</sequence>